<accession>A0ABS7TZ38</accession>
<dbReference type="Proteomes" id="UP001139031">
    <property type="component" value="Unassembled WGS sequence"/>
</dbReference>
<evidence type="ECO:0000313" key="2">
    <source>
        <dbReference type="EMBL" id="MBZ5713281.1"/>
    </source>
</evidence>
<reference evidence="2" key="1">
    <citation type="submission" date="2021-08" db="EMBL/GenBank/DDBJ databases">
        <authorList>
            <person name="Stevens D.C."/>
        </authorList>
    </citation>
    <scope>NUCLEOTIDE SEQUENCE</scope>
    <source>
        <strain evidence="2">DSM 53165</strain>
    </source>
</reference>
<organism evidence="2 3">
    <name type="scientific">Nannocystis pusilla</name>
    <dbReference type="NCBI Taxonomy" id="889268"/>
    <lineage>
        <taxon>Bacteria</taxon>
        <taxon>Pseudomonadati</taxon>
        <taxon>Myxococcota</taxon>
        <taxon>Polyangia</taxon>
        <taxon>Nannocystales</taxon>
        <taxon>Nannocystaceae</taxon>
        <taxon>Nannocystis</taxon>
    </lineage>
</organism>
<gene>
    <name evidence="2" type="ORF">K7C98_28940</name>
</gene>
<evidence type="ECO:0000256" key="1">
    <source>
        <dbReference type="SAM" id="MobiDB-lite"/>
    </source>
</evidence>
<comment type="caution">
    <text evidence="2">The sequence shown here is derived from an EMBL/GenBank/DDBJ whole genome shotgun (WGS) entry which is preliminary data.</text>
</comment>
<name>A0ABS7TZ38_9BACT</name>
<keyword evidence="3" id="KW-1185">Reference proteome</keyword>
<sequence length="51" mass="5288">MGGVQAGPRPAAQVKFDVDAIRRVPGGIASHRATLQVLGPDRPSPAADARR</sequence>
<protein>
    <submittedName>
        <fullName evidence="2">Uncharacterized protein</fullName>
    </submittedName>
</protein>
<dbReference type="RefSeq" id="WP_224195025.1">
    <property type="nucleotide sequence ID" value="NZ_JAIRAU010000040.1"/>
</dbReference>
<feature type="region of interest" description="Disordered" evidence="1">
    <location>
        <begin position="32"/>
        <end position="51"/>
    </location>
</feature>
<evidence type="ECO:0000313" key="3">
    <source>
        <dbReference type="Proteomes" id="UP001139031"/>
    </source>
</evidence>
<proteinExistence type="predicted"/>
<dbReference type="EMBL" id="JAIRAU010000040">
    <property type="protein sequence ID" value="MBZ5713281.1"/>
    <property type="molecule type" value="Genomic_DNA"/>
</dbReference>